<name>B1V1L9_CLOPF</name>
<dbReference type="Proteomes" id="UP000003188">
    <property type="component" value="Unassembled WGS sequence"/>
</dbReference>
<evidence type="ECO:0000313" key="1">
    <source>
        <dbReference type="EMBL" id="EDT72337.1"/>
    </source>
</evidence>
<protein>
    <submittedName>
        <fullName evidence="1">Uncharacterized protein</fullName>
    </submittedName>
</protein>
<reference evidence="1 2" key="1">
    <citation type="submission" date="2008-03" db="EMBL/GenBank/DDBJ databases">
        <authorList>
            <person name="Paulsen I."/>
            <person name="Sebastian Y."/>
        </authorList>
    </citation>
    <scope>NUCLEOTIDE SEQUENCE [LARGE SCALE GENOMIC DNA]</scope>
    <source>
        <strain evidence="2">D str. JGS1721</strain>
    </source>
</reference>
<organism evidence="1 2">
    <name type="scientific">Clostridium perfringens D str. JGS1721</name>
    <dbReference type="NCBI Taxonomy" id="488537"/>
    <lineage>
        <taxon>Bacteria</taxon>
        <taxon>Bacillati</taxon>
        <taxon>Bacillota</taxon>
        <taxon>Clostridia</taxon>
        <taxon>Eubacteriales</taxon>
        <taxon>Clostridiaceae</taxon>
        <taxon>Clostridium</taxon>
    </lineage>
</organism>
<evidence type="ECO:0000313" key="2">
    <source>
        <dbReference type="Proteomes" id="UP000003188"/>
    </source>
</evidence>
<gene>
    <name evidence="1" type="ORF">CJD_1917</name>
</gene>
<comment type="caution">
    <text evidence="1">The sequence shown here is derived from an EMBL/GenBank/DDBJ whole genome shotgun (WGS) entry which is preliminary data.</text>
</comment>
<sequence>MDNIYSNISKDIEDIIKRMYLKSGLTDELIYLSRSIDKLNNELKEQNKLN</sequence>
<accession>B1V1L9</accession>
<dbReference type="AlphaFoldDB" id="B1V1L9"/>
<dbReference type="EMBL" id="ABOO01000010">
    <property type="protein sequence ID" value="EDT72337.1"/>
    <property type="molecule type" value="Genomic_DNA"/>
</dbReference>
<proteinExistence type="predicted"/>
<dbReference type="RefSeq" id="WP_004460214.1">
    <property type="nucleotide sequence ID" value="NZ_ABOO01000010.1"/>
</dbReference>